<keyword evidence="1" id="KW-0812">Transmembrane</keyword>
<keyword evidence="1" id="KW-1133">Transmembrane helix</keyword>
<name>A0A0J1FLM8_9FIRM</name>
<organism evidence="2 3">
    <name type="scientific">Desulfosporosinus acididurans</name>
    <dbReference type="NCBI Taxonomy" id="476652"/>
    <lineage>
        <taxon>Bacteria</taxon>
        <taxon>Bacillati</taxon>
        <taxon>Bacillota</taxon>
        <taxon>Clostridia</taxon>
        <taxon>Eubacteriales</taxon>
        <taxon>Desulfitobacteriaceae</taxon>
        <taxon>Desulfosporosinus</taxon>
    </lineage>
</organism>
<protein>
    <submittedName>
        <fullName evidence="2">Uncharacterized protein</fullName>
    </submittedName>
</protein>
<feature type="transmembrane region" description="Helical" evidence="1">
    <location>
        <begin position="125"/>
        <end position="144"/>
    </location>
</feature>
<evidence type="ECO:0000313" key="2">
    <source>
        <dbReference type="EMBL" id="KLU64272.1"/>
    </source>
</evidence>
<evidence type="ECO:0000256" key="1">
    <source>
        <dbReference type="SAM" id="Phobius"/>
    </source>
</evidence>
<dbReference type="AlphaFoldDB" id="A0A0J1FLM8"/>
<accession>A0A0J1FLM8</accession>
<dbReference type="RefSeq" id="WP_047811497.1">
    <property type="nucleotide sequence ID" value="NZ_LDZY01000015.1"/>
</dbReference>
<sequence length="187" mass="19865">MKKINDRILLGMLSGIVGLIALMVTDNISSKAKISQRSFATTAAGVWVSSRRQAEKWQGQLLGTLMTIGLSMVGGVSAVKLLTTYGRDKLIAKGTFLGVTFGAVITAILSGLAQNKVKPKDANSNLSYLVSHALFGLATVLTAAKAGDDSLFDAPPKNNYLQSTEQTTEQIIGANNDTIQPVQPIYH</sequence>
<proteinExistence type="predicted"/>
<feature type="transmembrane region" description="Helical" evidence="1">
    <location>
        <begin position="94"/>
        <end position="113"/>
    </location>
</feature>
<keyword evidence="3" id="KW-1185">Reference proteome</keyword>
<reference evidence="2 3" key="1">
    <citation type="submission" date="2015-06" db="EMBL/GenBank/DDBJ databases">
        <title>Draft genome of the moderately acidophilic sulfate reducer Candidatus Desulfosporosinus acididurans strain M1.</title>
        <authorList>
            <person name="Poehlein A."/>
            <person name="Petzsch P."/>
            <person name="Johnson B.D."/>
            <person name="Schloemann M."/>
            <person name="Daniel R."/>
            <person name="Muehling M."/>
        </authorList>
    </citation>
    <scope>NUCLEOTIDE SEQUENCE [LARGE SCALE GENOMIC DNA]</scope>
    <source>
        <strain evidence="2 3">M1</strain>
    </source>
</reference>
<comment type="caution">
    <text evidence="2">The sequence shown here is derived from an EMBL/GenBank/DDBJ whole genome shotgun (WGS) entry which is preliminary data.</text>
</comment>
<keyword evidence="1" id="KW-0472">Membrane</keyword>
<feature type="transmembrane region" description="Helical" evidence="1">
    <location>
        <begin position="61"/>
        <end position="82"/>
    </location>
</feature>
<feature type="transmembrane region" description="Helical" evidence="1">
    <location>
        <begin position="7"/>
        <end position="25"/>
    </location>
</feature>
<dbReference type="PATRIC" id="fig|476652.3.peg.3913"/>
<dbReference type="Proteomes" id="UP000036356">
    <property type="component" value="Unassembled WGS sequence"/>
</dbReference>
<gene>
    <name evidence="2" type="ORF">DEAC_c37020</name>
</gene>
<evidence type="ECO:0000313" key="3">
    <source>
        <dbReference type="Proteomes" id="UP000036356"/>
    </source>
</evidence>
<dbReference type="EMBL" id="LDZY01000015">
    <property type="protein sequence ID" value="KLU64272.1"/>
    <property type="molecule type" value="Genomic_DNA"/>
</dbReference>